<proteinExistence type="predicted"/>
<evidence type="ECO:0000313" key="2">
    <source>
        <dbReference type="Proteomes" id="UP000789405"/>
    </source>
</evidence>
<sequence length="197" mass="23256">MSSNITYSYNSIQNPPEINQHYRYQLQEKCKALFLRTQNNTSALYEELIMKVCNISKGDHRMAALVKDVGGWYNSYRYKLHVAILQLAEEFSKTHQWDGEEPPMIEIELFVSENVWRQALHFYLKATDFPTLNKDTEILAKLGTFIRKMVNDVLKDQKRDEDTQHLIKKYNEYTLELKIPTKLSIAKFLQVRDLLDC</sequence>
<keyword evidence="2" id="KW-1185">Reference proteome</keyword>
<dbReference type="Proteomes" id="UP000789405">
    <property type="component" value="Unassembled WGS sequence"/>
</dbReference>
<name>A0A9N8WQ41_9GLOM</name>
<organism evidence="1 2">
    <name type="scientific">Dentiscutata erythropus</name>
    <dbReference type="NCBI Taxonomy" id="1348616"/>
    <lineage>
        <taxon>Eukaryota</taxon>
        <taxon>Fungi</taxon>
        <taxon>Fungi incertae sedis</taxon>
        <taxon>Mucoromycota</taxon>
        <taxon>Glomeromycotina</taxon>
        <taxon>Glomeromycetes</taxon>
        <taxon>Diversisporales</taxon>
        <taxon>Gigasporaceae</taxon>
        <taxon>Dentiscutata</taxon>
    </lineage>
</organism>
<protein>
    <submittedName>
        <fullName evidence="1">9669_t:CDS:1</fullName>
    </submittedName>
</protein>
<dbReference type="AlphaFoldDB" id="A0A9N8WQ41"/>
<dbReference type="EMBL" id="CAJVPY010000802">
    <property type="protein sequence ID" value="CAG8492717.1"/>
    <property type="molecule type" value="Genomic_DNA"/>
</dbReference>
<reference evidence="1" key="1">
    <citation type="submission" date="2021-06" db="EMBL/GenBank/DDBJ databases">
        <authorList>
            <person name="Kallberg Y."/>
            <person name="Tangrot J."/>
            <person name="Rosling A."/>
        </authorList>
    </citation>
    <scope>NUCLEOTIDE SEQUENCE</scope>
    <source>
        <strain evidence="1">MA453B</strain>
    </source>
</reference>
<evidence type="ECO:0000313" key="1">
    <source>
        <dbReference type="EMBL" id="CAG8492717.1"/>
    </source>
</evidence>
<comment type="caution">
    <text evidence="1">The sequence shown here is derived from an EMBL/GenBank/DDBJ whole genome shotgun (WGS) entry which is preliminary data.</text>
</comment>
<dbReference type="OrthoDB" id="2437007at2759"/>
<gene>
    <name evidence="1" type="ORF">DERYTH_LOCUS2497</name>
</gene>
<accession>A0A9N8WQ41</accession>